<keyword evidence="5" id="KW-1185">Reference proteome</keyword>
<dbReference type="Proteomes" id="UP000243518">
    <property type="component" value="Unassembled WGS sequence"/>
</dbReference>
<name>A0AAQ1G8T0_9GAMM</name>
<reference evidence="4 5" key="1">
    <citation type="submission" date="2016-10" db="EMBL/GenBank/DDBJ databases">
        <authorList>
            <person name="Varghese N."/>
            <person name="Submissions S."/>
        </authorList>
    </citation>
    <scope>NUCLEOTIDE SEQUENCE [LARGE SCALE GENOMIC DNA]</scope>
    <source>
        <strain evidence="4 5">CECT 8317</strain>
    </source>
</reference>
<gene>
    <name evidence="4" type="ORF">SAMN05216586_108119</name>
</gene>
<feature type="domain" description="Ketoreductase" evidence="3">
    <location>
        <begin position="11"/>
        <end position="194"/>
    </location>
</feature>
<dbReference type="InterPro" id="IPR051122">
    <property type="entry name" value="SDR_DHRS6-like"/>
</dbReference>
<dbReference type="AlphaFoldDB" id="A0AAQ1G8T0"/>
<dbReference type="SUPFAM" id="SSF51735">
    <property type="entry name" value="NAD(P)-binding Rossmann-fold domains"/>
    <property type="match status" value="1"/>
</dbReference>
<dbReference type="EMBL" id="FNVE01000008">
    <property type="protein sequence ID" value="SEG51453.1"/>
    <property type="molecule type" value="Genomic_DNA"/>
</dbReference>
<dbReference type="GO" id="GO:0016491">
    <property type="term" value="F:oxidoreductase activity"/>
    <property type="evidence" value="ECO:0007669"/>
    <property type="project" value="UniProtKB-KW"/>
</dbReference>
<dbReference type="InterPro" id="IPR020904">
    <property type="entry name" value="Sc_DH/Rdtase_CS"/>
</dbReference>
<evidence type="ECO:0000256" key="1">
    <source>
        <dbReference type="ARBA" id="ARBA00006484"/>
    </source>
</evidence>
<dbReference type="PANTHER" id="PTHR43477">
    <property type="entry name" value="DIHYDROANTICAPSIN 7-DEHYDROGENASE"/>
    <property type="match status" value="1"/>
</dbReference>
<dbReference type="CDD" id="cd05233">
    <property type="entry name" value="SDR_c"/>
    <property type="match status" value="1"/>
</dbReference>
<evidence type="ECO:0000313" key="4">
    <source>
        <dbReference type="EMBL" id="SEG51453.1"/>
    </source>
</evidence>
<proteinExistence type="inferred from homology"/>
<dbReference type="PROSITE" id="PS00061">
    <property type="entry name" value="ADH_SHORT"/>
    <property type="match status" value="1"/>
</dbReference>
<dbReference type="InterPro" id="IPR036291">
    <property type="entry name" value="NAD(P)-bd_dom_sf"/>
</dbReference>
<dbReference type="RefSeq" id="WP_235005781.1">
    <property type="nucleotide sequence ID" value="NZ_FNVE01000008.1"/>
</dbReference>
<keyword evidence="2" id="KW-0560">Oxidoreductase</keyword>
<dbReference type="PANTHER" id="PTHR43477:SF1">
    <property type="entry name" value="DIHYDROANTICAPSIN 7-DEHYDROGENASE"/>
    <property type="match status" value="1"/>
</dbReference>
<dbReference type="Pfam" id="PF13561">
    <property type="entry name" value="adh_short_C2"/>
    <property type="match status" value="1"/>
</dbReference>
<evidence type="ECO:0000256" key="2">
    <source>
        <dbReference type="ARBA" id="ARBA00023002"/>
    </source>
</evidence>
<comment type="similarity">
    <text evidence="1">Belongs to the short-chain dehydrogenases/reductases (SDR) family.</text>
</comment>
<accession>A0AAQ1G8T0</accession>
<dbReference type="InterPro" id="IPR002347">
    <property type="entry name" value="SDR_fam"/>
</dbReference>
<dbReference type="PRINTS" id="PR00081">
    <property type="entry name" value="GDHRDH"/>
</dbReference>
<dbReference type="InterPro" id="IPR057326">
    <property type="entry name" value="KR_dom"/>
</dbReference>
<dbReference type="SMART" id="SM00822">
    <property type="entry name" value="PKS_KR"/>
    <property type="match status" value="1"/>
</dbReference>
<evidence type="ECO:0000259" key="3">
    <source>
        <dbReference type="SMART" id="SM00822"/>
    </source>
</evidence>
<organism evidence="4 5">
    <name type="scientific">Halopseudomonas aestusnigri</name>
    <dbReference type="NCBI Taxonomy" id="857252"/>
    <lineage>
        <taxon>Bacteria</taxon>
        <taxon>Pseudomonadati</taxon>
        <taxon>Pseudomonadota</taxon>
        <taxon>Gammaproteobacteria</taxon>
        <taxon>Pseudomonadales</taxon>
        <taxon>Pseudomonadaceae</taxon>
        <taxon>Halopseudomonas</taxon>
    </lineage>
</organism>
<protein>
    <submittedName>
        <fullName evidence="4">NAD(P)-dependent dehydrogenase, short-chain alcohol dehydrogenase family</fullName>
    </submittedName>
</protein>
<sequence length="263" mass="27442">MSMQTLDYQGRTVVITGAASGIGLGLAQAFAEQGARLELVDRNAPALAATVEQLSAVTQVHGRVLDLNDDAAVSDYASRLAQRQPQVAVLINNAGMEQPTPLSDSAADANRRWQHQLDNNVVSMLRLTRALLPLLGKGSSVINQSSIWGLSAVAGFSAYVASKHAVIGLTRSLAWELGGQGIRVNAVCPGWVGTEAAMASLRNMAQGSGRSEAEELEHILAAQAIPELLTPADLAGTFLFLGAPASAAITGQAIVVSRGEVMH</sequence>
<dbReference type="FunFam" id="3.40.50.720:FF:000084">
    <property type="entry name" value="Short-chain dehydrogenase reductase"/>
    <property type="match status" value="1"/>
</dbReference>
<comment type="caution">
    <text evidence="4">The sequence shown here is derived from an EMBL/GenBank/DDBJ whole genome shotgun (WGS) entry which is preliminary data.</text>
</comment>
<dbReference type="PRINTS" id="PR00080">
    <property type="entry name" value="SDRFAMILY"/>
</dbReference>
<dbReference type="Gene3D" id="3.40.50.720">
    <property type="entry name" value="NAD(P)-binding Rossmann-like Domain"/>
    <property type="match status" value="1"/>
</dbReference>
<evidence type="ECO:0000313" key="5">
    <source>
        <dbReference type="Proteomes" id="UP000243518"/>
    </source>
</evidence>